<evidence type="ECO:0000256" key="1">
    <source>
        <dbReference type="SAM" id="MobiDB-lite"/>
    </source>
</evidence>
<feature type="region of interest" description="Disordered" evidence="1">
    <location>
        <begin position="1"/>
        <end position="52"/>
    </location>
</feature>
<keyword evidence="2" id="KW-0396">Initiation factor</keyword>
<proteinExistence type="predicted"/>
<dbReference type="GO" id="GO:0003743">
    <property type="term" value="F:translation initiation factor activity"/>
    <property type="evidence" value="ECO:0007669"/>
    <property type="project" value="UniProtKB-KW"/>
</dbReference>
<dbReference type="AlphaFoldDB" id="A0A0A9Y9I0"/>
<feature type="compositionally biased region" description="Polar residues" evidence="1">
    <location>
        <begin position="1"/>
        <end position="14"/>
    </location>
</feature>
<reference evidence="2" key="2">
    <citation type="submission" date="2014-07" db="EMBL/GenBank/DDBJ databases">
        <authorList>
            <person name="Hull J."/>
        </authorList>
    </citation>
    <scope>NUCLEOTIDE SEQUENCE</scope>
</reference>
<keyword evidence="2" id="KW-0648">Protein biosynthesis</keyword>
<reference evidence="2" key="1">
    <citation type="journal article" date="2014" name="PLoS ONE">
        <title>Transcriptome-Based Identification of ABC Transporters in the Western Tarnished Plant Bug Lygus hesperus.</title>
        <authorList>
            <person name="Hull J.J."/>
            <person name="Chaney K."/>
            <person name="Geib S.M."/>
            <person name="Fabrick J.A."/>
            <person name="Brent C.S."/>
            <person name="Walsh D."/>
            <person name="Lavine L.C."/>
        </authorList>
    </citation>
    <scope>NUCLEOTIDE SEQUENCE</scope>
</reference>
<name>A0A0A9Y9I0_LYGHE</name>
<evidence type="ECO:0000313" key="3">
    <source>
        <dbReference type="EMBL" id="JAQ01084.1"/>
    </source>
</evidence>
<reference evidence="3" key="3">
    <citation type="journal article" date="2016" name="Gigascience">
        <title>De novo construction of an expanded transcriptome assembly for the western tarnished plant bug, Lygus hesperus.</title>
        <authorList>
            <person name="Tassone E.E."/>
            <person name="Geib S.M."/>
            <person name="Hall B."/>
            <person name="Fabrick J.A."/>
            <person name="Brent C.S."/>
            <person name="Hull J.J."/>
        </authorList>
    </citation>
    <scope>NUCLEOTIDE SEQUENCE</scope>
</reference>
<evidence type="ECO:0000313" key="2">
    <source>
        <dbReference type="EMBL" id="JAG26165.1"/>
    </source>
</evidence>
<protein>
    <submittedName>
        <fullName evidence="2">Transcription initiation factor TFIID subunit 10</fullName>
    </submittedName>
</protein>
<accession>A0A0A9Y9I0</accession>
<gene>
    <name evidence="2" type="primary">Taf10_0</name>
    <name evidence="2" type="ORF">CM83_101066</name>
    <name evidence="3" type="ORF">g.2537</name>
</gene>
<dbReference type="EMBL" id="GBHO01017439">
    <property type="protein sequence ID" value="JAG26165.1"/>
    <property type="molecule type" value="Transcribed_RNA"/>
</dbReference>
<organism evidence="2">
    <name type="scientific">Lygus hesperus</name>
    <name type="common">Western plant bug</name>
    <dbReference type="NCBI Taxonomy" id="30085"/>
    <lineage>
        <taxon>Eukaryota</taxon>
        <taxon>Metazoa</taxon>
        <taxon>Ecdysozoa</taxon>
        <taxon>Arthropoda</taxon>
        <taxon>Hexapoda</taxon>
        <taxon>Insecta</taxon>
        <taxon>Pterygota</taxon>
        <taxon>Neoptera</taxon>
        <taxon>Paraneoptera</taxon>
        <taxon>Hemiptera</taxon>
        <taxon>Heteroptera</taxon>
        <taxon>Panheteroptera</taxon>
        <taxon>Cimicomorpha</taxon>
        <taxon>Miridae</taxon>
        <taxon>Mirini</taxon>
        <taxon>Lygus</taxon>
    </lineage>
</organism>
<sequence length="120" mass="13832">MSGKTPNIGGSRTSKGVKKVGNRKLQEEKTVQKASGNGGRKDKQNDKQKVYNKVKQDEERICRWLDEVQLSTPEHSITDIKKLLYNDYNTQLNYIRRLSSNTDKKLYYVAKLKVSDIPEK</sequence>
<dbReference type="EMBL" id="GDHC01017545">
    <property type="protein sequence ID" value="JAQ01084.1"/>
    <property type="molecule type" value="Transcribed_RNA"/>
</dbReference>
<feature type="compositionally biased region" description="Basic and acidic residues" evidence="1">
    <location>
        <begin position="39"/>
        <end position="52"/>
    </location>
</feature>